<evidence type="ECO:0000256" key="9">
    <source>
        <dbReference type="ARBA" id="ARBA00083297"/>
    </source>
</evidence>
<feature type="transmembrane region" description="Helical" evidence="10">
    <location>
        <begin position="809"/>
        <end position="828"/>
    </location>
</feature>
<evidence type="ECO:0000256" key="10">
    <source>
        <dbReference type="SAM" id="Phobius"/>
    </source>
</evidence>
<dbReference type="Proteomes" id="UP000767238">
    <property type="component" value="Unassembled WGS sequence"/>
</dbReference>
<accession>A0A9P8K655</accession>
<dbReference type="InterPro" id="IPR004841">
    <property type="entry name" value="AA-permease/SLC12A_dom"/>
</dbReference>
<feature type="transmembrane region" description="Helical" evidence="10">
    <location>
        <begin position="410"/>
        <end position="429"/>
    </location>
</feature>
<evidence type="ECO:0000256" key="5">
    <source>
        <dbReference type="ARBA" id="ARBA00023002"/>
    </source>
</evidence>
<dbReference type="GO" id="GO:0010181">
    <property type="term" value="F:FMN binding"/>
    <property type="evidence" value="ECO:0007669"/>
    <property type="project" value="InterPro"/>
</dbReference>
<gene>
    <name evidence="12" type="ORF">KCV03_g6945</name>
</gene>
<dbReference type="InterPro" id="IPR013785">
    <property type="entry name" value="Aldolase_TIM"/>
</dbReference>
<dbReference type="InterPro" id="IPR000262">
    <property type="entry name" value="FMN-dep_DH"/>
</dbReference>
<dbReference type="GO" id="GO:0016491">
    <property type="term" value="F:oxidoreductase activity"/>
    <property type="evidence" value="ECO:0007669"/>
    <property type="project" value="UniProtKB-KW"/>
</dbReference>
<name>A0A9P8K655_AURME</name>
<feature type="transmembrane region" description="Helical" evidence="10">
    <location>
        <begin position="482"/>
        <end position="510"/>
    </location>
</feature>
<comment type="cofactor">
    <cofactor evidence="1">
        <name>FMN</name>
        <dbReference type="ChEBI" id="CHEBI:58210"/>
    </cofactor>
</comment>
<feature type="transmembrane region" description="Helical" evidence="10">
    <location>
        <begin position="761"/>
        <end position="780"/>
    </location>
</feature>
<dbReference type="OrthoDB" id="3900342at2759"/>
<proteinExistence type="inferred from homology"/>
<keyword evidence="4 10" id="KW-1133">Transmembrane helix</keyword>
<evidence type="ECO:0000256" key="2">
    <source>
        <dbReference type="ARBA" id="ARBA00004141"/>
    </source>
</evidence>
<dbReference type="AlphaFoldDB" id="A0A9P8K655"/>
<evidence type="ECO:0000256" key="7">
    <source>
        <dbReference type="ARBA" id="ARBA00024042"/>
    </source>
</evidence>
<evidence type="ECO:0000256" key="8">
    <source>
        <dbReference type="ARBA" id="ARBA00073420"/>
    </source>
</evidence>
<dbReference type="PROSITE" id="PS00557">
    <property type="entry name" value="FMN_HYDROXY_ACID_DH_1"/>
    <property type="match status" value="1"/>
</dbReference>
<dbReference type="PANTHER" id="PTHR43341:SF15">
    <property type="entry name" value="GENERAL AMINO ACID PERMEASE AGP2"/>
    <property type="match status" value="1"/>
</dbReference>
<dbReference type="Gene3D" id="1.20.1740.10">
    <property type="entry name" value="Amino acid/polyamine transporter I"/>
    <property type="match status" value="1"/>
</dbReference>
<dbReference type="InterPro" id="IPR050524">
    <property type="entry name" value="APC_YAT"/>
</dbReference>
<evidence type="ECO:0000256" key="4">
    <source>
        <dbReference type="ARBA" id="ARBA00022989"/>
    </source>
</evidence>
<keyword evidence="6 10" id="KW-0472">Membrane</keyword>
<sequence>MDGGTAAVLPVLTIAEIKEHGTKKLPRVYQEYFNHGAADMLTLHDNEAAYNRYKILPRVLRDVSTVDPSTTIWGTKVSMPFGFAPAAMHCLAHPDGEVATSKAAAKYGIAMGLSSWATTSIEDVLSHGLGNPYAMQVTIMKELSISTSTIKRAANAGAKAILLTVDAPFLGLRYNEYRNKFDLPKELRYPHLENLDKSLTDSYGKHEQERTFGWTEALGYVRKHCDLPIWIKGVYTPEDVALAISHGANGVIISNHGGRQLDSVPATLDALRICAPAAKGRISIAVDGGIRRGTDVFKAIALGADFCFAGRLPIWGLAFNGQQGVELVLQIMLDEFKLCMGLTGTSVPDLTPLACGGSAAMDDKKNPENTIANVANESPIEHGQVEEFQISTKPYGKSTRRVMRPRHIQMMAISGAIGTGLFIGSGGALARAGPGGLFLGYSIYAVLTWSTFNAMGEMVSWLPVDGAFVVYAHAYLDEAWAFAIGVVYTVNNALIVASEISAVCSLIGYWDQSINNGVWVAIITSSMLALNAFGARIYGEGEFYFSIFKVLLILGLILMTFILMVGGNPSHWAFGFTFWDKPGSFAEHIVSGSTGRFLGFWSVFVQAAFAFGGPDYIALTAGEAQNPRRVMPRVFSRVIYRLVIFYVLGVLCVGILVPYDDPALTSGAKGAGSSPFVIGVTRLGISGLPSLINAILITSAWSCGIEIFYAASRSAYAMAIGGYAPAFLLTTWRGVPIYCVIGVWLVSLISFMTASNGALTVFTWITSIVGAGNLVIYFVFHITYIRFRRAQIAQGITDSQRPWFRRHQYYYSFASAFLYGLIVLTNGFEVFIHGEWSTSGFIFAYFALALFVVAFAGFKIVRRPKMAPLAQVNLMAGRSPEDWEDETSEPEPTTLTGRFNRRLWG</sequence>
<dbReference type="PROSITE" id="PS51349">
    <property type="entry name" value="FMN_HYDROXY_ACID_DH_2"/>
    <property type="match status" value="1"/>
</dbReference>
<dbReference type="EMBL" id="JAHFYH010000054">
    <property type="protein sequence ID" value="KAH0217660.1"/>
    <property type="molecule type" value="Genomic_DNA"/>
</dbReference>
<evidence type="ECO:0000256" key="1">
    <source>
        <dbReference type="ARBA" id="ARBA00001917"/>
    </source>
</evidence>
<feature type="transmembrane region" description="Helical" evidence="10">
    <location>
        <begin position="840"/>
        <end position="861"/>
    </location>
</feature>
<feature type="transmembrane region" description="Helical" evidence="10">
    <location>
        <begin position="723"/>
        <end position="749"/>
    </location>
</feature>
<evidence type="ECO:0000313" key="12">
    <source>
        <dbReference type="EMBL" id="KAH0217660.1"/>
    </source>
</evidence>
<dbReference type="FunFam" id="3.20.20.70:FF:000056">
    <property type="entry name" value="hydroxyacid oxidase 2"/>
    <property type="match status" value="1"/>
</dbReference>
<protein>
    <recommendedName>
        <fullName evidence="8">Oxidase FUB9</fullName>
    </recommendedName>
    <alternativeName>
        <fullName evidence="9">Fusaric acid biosynthesis protein 9</fullName>
    </alternativeName>
</protein>
<dbReference type="GO" id="GO:0005737">
    <property type="term" value="C:cytoplasm"/>
    <property type="evidence" value="ECO:0007669"/>
    <property type="project" value="UniProtKB-ARBA"/>
</dbReference>
<feature type="transmembrane region" description="Helical" evidence="10">
    <location>
        <begin position="517"/>
        <end position="537"/>
    </location>
</feature>
<feature type="transmembrane region" description="Helical" evidence="10">
    <location>
        <begin position="691"/>
        <end position="711"/>
    </location>
</feature>
<feature type="domain" description="FMN hydroxy acid dehydrogenase" evidence="11">
    <location>
        <begin position="6"/>
        <end position="361"/>
    </location>
</feature>
<dbReference type="Pfam" id="PF01070">
    <property type="entry name" value="FMN_dh"/>
    <property type="match status" value="1"/>
</dbReference>
<feature type="transmembrane region" description="Helical" evidence="10">
    <location>
        <begin position="638"/>
        <end position="659"/>
    </location>
</feature>
<comment type="similarity">
    <text evidence="7">Belongs to the FMN-dependent alpha-hydroxy acid dehydrogenase family.</text>
</comment>
<feature type="transmembrane region" description="Helical" evidence="10">
    <location>
        <begin position="543"/>
        <end position="565"/>
    </location>
</feature>
<reference evidence="12" key="2">
    <citation type="submission" date="2021-08" db="EMBL/GenBank/DDBJ databases">
        <authorList>
            <person name="Gostincar C."/>
            <person name="Sun X."/>
            <person name="Song Z."/>
            <person name="Gunde-Cimerman N."/>
        </authorList>
    </citation>
    <scope>NUCLEOTIDE SEQUENCE</scope>
    <source>
        <strain evidence="12">EXF-8016</strain>
    </source>
</reference>
<dbReference type="InterPro" id="IPR008259">
    <property type="entry name" value="FMN_hydac_DH_AS"/>
</dbReference>
<evidence type="ECO:0000313" key="13">
    <source>
        <dbReference type="Proteomes" id="UP000767238"/>
    </source>
</evidence>
<dbReference type="PANTHER" id="PTHR43341">
    <property type="entry name" value="AMINO ACID PERMEASE"/>
    <property type="match status" value="1"/>
</dbReference>
<evidence type="ECO:0000259" key="11">
    <source>
        <dbReference type="PROSITE" id="PS51349"/>
    </source>
</evidence>
<dbReference type="InterPro" id="IPR037396">
    <property type="entry name" value="FMN_HAD"/>
</dbReference>
<evidence type="ECO:0000256" key="3">
    <source>
        <dbReference type="ARBA" id="ARBA00022692"/>
    </source>
</evidence>
<keyword evidence="3 10" id="KW-0812">Transmembrane</keyword>
<dbReference type="SUPFAM" id="SSF51395">
    <property type="entry name" value="FMN-linked oxidoreductases"/>
    <property type="match status" value="1"/>
</dbReference>
<dbReference type="InterPro" id="IPR012133">
    <property type="entry name" value="Alpha-hydoxy_acid_DH_FMN"/>
</dbReference>
<feature type="transmembrane region" description="Helical" evidence="10">
    <location>
        <begin position="435"/>
        <end position="452"/>
    </location>
</feature>
<dbReference type="Gene3D" id="3.20.20.70">
    <property type="entry name" value="Aldolase class I"/>
    <property type="match status" value="1"/>
</dbReference>
<feature type="non-terminal residue" evidence="12">
    <location>
        <position position="905"/>
    </location>
</feature>
<organism evidence="12 13">
    <name type="scientific">Aureobasidium melanogenum</name>
    <name type="common">Aureobasidium pullulans var. melanogenum</name>
    <dbReference type="NCBI Taxonomy" id="46634"/>
    <lineage>
        <taxon>Eukaryota</taxon>
        <taxon>Fungi</taxon>
        <taxon>Dikarya</taxon>
        <taxon>Ascomycota</taxon>
        <taxon>Pezizomycotina</taxon>
        <taxon>Dothideomycetes</taxon>
        <taxon>Dothideomycetidae</taxon>
        <taxon>Dothideales</taxon>
        <taxon>Saccotheciaceae</taxon>
        <taxon>Aureobasidium</taxon>
    </lineage>
</organism>
<dbReference type="GO" id="GO:0016020">
    <property type="term" value="C:membrane"/>
    <property type="evidence" value="ECO:0007669"/>
    <property type="project" value="UniProtKB-SubCell"/>
</dbReference>
<dbReference type="GO" id="GO:0015171">
    <property type="term" value="F:amino acid transmembrane transporter activity"/>
    <property type="evidence" value="ECO:0007669"/>
    <property type="project" value="TreeGrafter"/>
</dbReference>
<dbReference type="Pfam" id="PF00324">
    <property type="entry name" value="AA_permease"/>
    <property type="match status" value="1"/>
</dbReference>
<comment type="caution">
    <text evidence="12">The sequence shown here is derived from an EMBL/GenBank/DDBJ whole genome shotgun (WGS) entry which is preliminary data.</text>
</comment>
<reference evidence="12" key="1">
    <citation type="journal article" date="2021" name="J Fungi (Basel)">
        <title>Virulence traits and population genomics of the black yeast Aureobasidium melanogenum.</title>
        <authorList>
            <person name="Cernosa A."/>
            <person name="Sun X."/>
            <person name="Gostincar C."/>
            <person name="Fang C."/>
            <person name="Gunde-Cimerman N."/>
            <person name="Song Z."/>
        </authorList>
    </citation>
    <scope>NUCLEOTIDE SEQUENCE</scope>
    <source>
        <strain evidence="12">EXF-8016</strain>
    </source>
</reference>
<evidence type="ECO:0000256" key="6">
    <source>
        <dbReference type="ARBA" id="ARBA00023136"/>
    </source>
</evidence>
<dbReference type="CDD" id="cd02809">
    <property type="entry name" value="alpha_hydroxyacid_oxid_FMN"/>
    <property type="match status" value="1"/>
</dbReference>
<comment type="subcellular location">
    <subcellularLocation>
        <location evidence="2">Membrane</location>
        <topology evidence="2">Multi-pass membrane protein</topology>
    </subcellularLocation>
</comment>
<keyword evidence="5" id="KW-0560">Oxidoreductase</keyword>